<dbReference type="STRING" id="1328760.A0A165IVP5"/>
<accession>A0A165IVP5</accession>
<dbReference type="Pfam" id="PF00400">
    <property type="entry name" value="WD40"/>
    <property type="match status" value="1"/>
</dbReference>
<evidence type="ECO:0000259" key="2">
    <source>
        <dbReference type="Pfam" id="PF10313"/>
    </source>
</evidence>
<gene>
    <name evidence="3" type="ORF">L228DRAFT_244287</name>
</gene>
<dbReference type="RefSeq" id="XP_018191001.1">
    <property type="nucleotide sequence ID" value="XM_018331885.1"/>
</dbReference>
<dbReference type="InterPro" id="IPR036322">
    <property type="entry name" value="WD40_repeat_dom_sf"/>
</dbReference>
<proteinExistence type="predicted"/>
<feature type="region of interest" description="Disordered" evidence="1">
    <location>
        <begin position="468"/>
        <end position="526"/>
    </location>
</feature>
<dbReference type="SMART" id="SM00320">
    <property type="entry name" value="WD40"/>
    <property type="match status" value="3"/>
</dbReference>
<evidence type="ECO:0000256" key="1">
    <source>
        <dbReference type="SAM" id="MobiDB-lite"/>
    </source>
</evidence>
<dbReference type="PANTHER" id="PTHR43991:SF9">
    <property type="entry name" value="DUF2415 DOMAIN-CONTAINING PROTEIN"/>
    <property type="match status" value="1"/>
</dbReference>
<evidence type="ECO:0000313" key="4">
    <source>
        <dbReference type="Proteomes" id="UP000076632"/>
    </source>
</evidence>
<dbReference type="InParanoid" id="A0A165IVP5"/>
<feature type="compositionally biased region" description="Polar residues" evidence="1">
    <location>
        <begin position="494"/>
        <end position="526"/>
    </location>
</feature>
<dbReference type="OrthoDB" id="418169at2759"/>
<dbReference type="PANTHER" id="PTHR43991">
    <property type="entry name" value="WD REPEAT PROTEIN (AFU_ORTHOLOGUE AFUA_8G05640)-RELATED"/>
    <property type="match status" value="1"/>
</dbReference>
<dbReference type="Gene3D" id="2.130.10.10">
    <property type="entry name" value="YVTN repeat-like/Quinoprotein amine dehydrogenase"/>
    <property type="match status" value="1"/>
</dbReference>
<dbReference type="AlphaFoldDB" id="A0A165IVP5"/>
<dbReference type="Proteomes" id="UP000076632">
    <property type="component" value="Unassembled WGS sequence"/>
</dbReference>
<dbReference type="SUPFAM" id="SSF50978">
    <property type="entry name" value="WD40 repeat-like"/>
    <property type="match status" value="1"/>
</dbReference>
<keyword evidence="4" id="KW-1185">Reference proteome</keyword>
<dbReference type="EMBL" id="KV407455">
    <property type="protein sequence ID" value="KZF25446.1"/>
    <property type="molecule type" value="Genomic_DNA"/>
</dbReference>
<dbReference type="InterPro" id="IPR001680">
    <property type="entry name" value="WD40_rpt"/>
</dbReference>
<feature type="domain" description="DUF2415" evidence="2">
    <location>
        <begin position="329"/>
        <end position="369"/>
    </location>
</feature>
<dbReference type="GeneID" id="28897022"/>
<dbReference type="InterPro" id="IPR019417">
    <property type="entry name" value="DUF2415"/>
</dbReference>
<dbReference type="Pfam" id="PF10313">
    <property type="entry name" value="DUF2415"/>
    <property type="match status" value="1"/>
</dbReference>
<protein>
    <recommendedName>
        <fullName evidence="2">DUF2415 domain-containing protein</fullName>
    </recommendedName>
</protein>
<organism evidence="3 4">
    <name type="scientific">Xylona heveae (strain CBS 132557 / TC161)</name>
    <dbReference type="NCBI Taxonomy" id="1328760"/>
    <lineage>
        <taxon>Eukaryota</taxon>
        <taxon>Fungi</taxon>
        <taxon>Dikarya</taxon>
        <taxon>Ascomycota</taxon>
        <taxon>Pezizomycotina</taxon>
        <taxon>Xylonomycetes</taxon>
        <taxon>Xylonales</taxon>
        <taxon>Xylonaceae</taxon>
        <taxon>Xylona</taxon>
    </lineage>
</organism>
<evidence type="ECO:0000313" key="3">
    <source>
        <dbReference type="EMBL" id="KZF25446.1"/>
    </source>
</evidence>
<sequence>MTADETFYRPTESLILPSPRYFFPIKIPVPHWQLRHFISSPNRGLIYYVSEREIYCLHAKTRERQIVGVLPFEPRCLVAGYGWVCVGGGDNGQFAAVKLDRATETEDAAARRHADVDALLPADLDPESRRQTHELLEETMAIARELPRRKPEVRIEEHGGLIVNSVTLHQWKSNEEFGAEETVAIITNNDKTVRIFSLTQFRILSTLELPFATNHATLSPDGQLLVVVGDSTTVYFYRRKKVSNSSNPKRHDAESAVEKLEWEVCAAPQLRIATEHCFTTAFSPGGHLCAVGSQDGIVTIFDSTLIDGAEGDDDAVTQILRSSRPTRAGAVRSMCFSPEPWDLLIWAEDHGRICVADVRTGLHARQVIHLDIDSDNFETVEITDVEESLLDPELRELSSEAEFIRRYRRALDDHDETAAINFAADYIGASPVRRRLQAAPHASDDEPRAFTERERQLLDALRASRERLDAREHGQMSPFSVNYLPSPASRENRSGSSLLTPEPLSRTQTISPTQGRLRGSPSTTSDPWRTIEAAMAAGPLPDAATRLRREREASIEATFERRQITWARLDAARRERLRNVHARGGPVDEDGLGRYELGLLRRAVSHRENAADGVGTAGVTMDDDGRKLYVGTEEGITEFYVNIQERKFFPKFLPC</sequence>
<dbReference type="InterPro" id="IPR015943">
    <property type="entry name" value="WD40/YVTN_repeat-like_dom_sf"/>
</dbReference>
<reference evidence="3 4" key="1">
    <citation type="journal article" date="2016" name="Fungal Biol.">
        <title>The genome of Xylona heveae provides a window into fungal endophytism.</title>
        <authorList>
            <person name="Gazis R."/>
            <person name="Kuo A."/>
            <person name="Riley R."/>
            <person name="LaButti K."/>
            <person name="Lipzen A."/>
            <person name="Lin J."/>
            <person name="Amirebrahimi M."/>
            <person name="Hesse C.N."/>
            <person name="Spatafora J.W."/>
            <person name="Henrissat B."/>
            <person name="Hainaut M."/>
            <person name="Grigoriev I.V."/>
            <person name="Hibbett D.S."/>
        </authorList>
    </citation>
    <scope>NUCLEOTIDE SEQUENCE [LARGE SCALE GENOMIC DNA]</scope>
    <source>
        <strain evidence="3 4">TC161</strain>
    </source>
</reference>
<name>A0A165IVP5_XYLHT</name>